<dbReference type="AlphaFoldDB" id="A0A2G8LMM0"/>
<dbReference type="EMBL" id="MRZV01000030">
    <property type="protein sequence ID" value="PIK61503.1"/>
    <property type="molecule type" value="Genomic_DNA"/>
</dbReference>
<dbReference type="Pfam" id="PF02033">
    <property type="entry name" value="RBFA"/>
    <property type="match status" value="1"/>
</dbReference>
<name>A0A2G8LMM0_STIJA</name>
<comment type="caution">
    <text evidence="2">The sequence shown here is derived from an EMBL/GenBank/DDBJ whole genome shotgun (WGS) entry which is preliminary data.</text>
</comment>
<organism evidence="2 3">
    <name type="scientific">Stichopus japonicus</name>
    <name type="common">Sea cucumber</name>
    <dbReference type="NCBI Taxonomy" id="307972"/>
    <lineage>
        <taxon>Eukaryota</taxon>
        <taxon>Metazoa</taxon>
        <taxon>Echinodermata</taxon>
        <taxon>Eleutherozoa</taxon>
        <taxon>Echinozoa</taxon>
        <taxon>Holothuroidea</taxon>
        <taxon>Aspidochirotacea</taxon>
        <taxon>Aspidochirotida</taxon>
        <taxon>Stichopodidae</taxon>
        <taxon>Apostichopus</taxon>
    </lineage>
</organism>
<dbReference type="InterPro" id="IPR015946">
    <property type="entry name" value="KH_dom-like_a/b"/>
</dbReference>
<dbReference type="GO" id="GO:0006364">
    <property type="term" value="P:rRNA processing"/>
    <property type="evidence" value="ECO:0007669"/>
    <property type="project" value="InterPro"/>
</dbReference>
<evidence type="ECO:0000313" key="2">
    <source>
        <dbReference type="EMBL" id="PIK61503.1"/>
    </source>
</evidence>
<sequence length="279" mass="31939">MEGTLFKFINFILGRVTFYKSYSSVHLADIMDRTGPHHTEIRRPECRHKYSFDAVSHTQLGSMVNHPPRQRTGAKMMGPEESVKLKTYNTILHEHVDQIMNSGVISQELQDVQVSIVGVRLTGDMSTCRIYWQASGNHEDDQRIQTTLDSHARQIRHELINHRVLGKIPQIAFLQEKTAAMKAEVDRLLEMADFPAEDSGGGPEETESWSEPSLDTPLDQKESIDKFKNSVKRRQKGRVKGLYNVESHGKDGLEEFDEQGNNNFDEELLDEDDKREDDN</sequence>
<dbReference type="InterPro" id="IPR000238">
    <property type="entry name" value="RbfA"/>
</dbReference>
<evidence type="ECO:0000313" key="3">
    <source>
        <dbReference type="Proteomes" id="UP000230750"/>
    </source>
</evidence>
<dbReference type="Proteomes" id="UP000230750">
    <property type="component" value="Unassembled WGS sequence"/>
</dbReference>
<dbReference type="InterPro" id="IPR023799">
    <property type="entry name" value="RbfA_dom_sf"/>
</dbReference>
<accession>A0A2G8LMM0</accession>
<dbReference type="PANTHER" id="PTHR14725:SF0">
    <property type="entry name" value="RIBOSOME-BINDING FACTOR A, MITOCHONDRIAL-RELATED"/>
    <property type="match status" value="1"/>
</dbReference>
<dbReference type="STRING" id="307972.A0A2G8LMM0"/>
<dbReference type="InterPro" id="IPR039212">
    <property type="entry name" value="RBFA_mitochondrial"/>
</dbReference>
<dbReference type="SUPFAM" id="SSF89919">
    <property type="entry name" value="Ribosome-binding factor A, RbfA"/>
    <property type="match status" value="1"/>
</dbReference>
<evidence type="ECO:0000256" key="1">
    <source>
        <dbReference type="SAM" id="MobiDB-lite"/>
    </source>
</evidence>
<dbReference type="Gene3D" id="3.30.300.20">
    <property type="match status" value="1"/>
</dbReference>
<dbReference type="PANTHER" id="PTHR14725">
    <property type="entry name" value="RIBOSOME-BINDING FACTOR A, MITOCHONDRIAL-RELATED"/>
    <property type="match status" value="1"/>
</dbReference>
<reference evidence="2 3" key="1">
    <citation type="journal article" date="2017" name="PLoS Biol.">
        <title>The sea cucumber genome provides insights into morphological evolution and visceral regeneration.</title>
        <authorList>
            <person name="Zhang X."/>
            <person name="Sun L."/>
            <person name="Yuan J."/>
            <person name="Sun Y."/>
            <person name="Gao Y."/>
            <person name="Zhang L."/>
            <person name="Li S."/>
            <person name="Dai H."/>
            <person name="Hamel J.F."/>
            <person name="Liu C."/>
            <person name="Yu Y."/>
            <person name="Liu S."/>
            <person name="Lin W."/>
            <person name="Guo K."/>
            <person name="Jin S."/>
            <person name="Xu P."/>
            <person name="Storey K.B."/>
            <person name="Huan P."/>
            <person name="Zhang T."/>
            <person name="Zhou Y."/>
            <person name="Zhang J."/>
            <person name="Lin C."/>
            <person name="Li X."/>
            <person name="Xing L."/>
            <person name="Huo D."/>
            <person name="Sun M."/>
            <person name="Wang L."/>
            <person name="Mercier A."/>
            <person name="Li F."/>
            <person name="Yang H."/>
            <person name="Xiang J."/>
        </authorList>
    </citation>
    <scope>NUCLEOTIDE SEQUENCE [LARGE SCALE GENOMIC DNA]</scope>
    <source>
        <strain evidence="2">Shaxun</strain>
        <tissue evidence="2">Muscle</tissue>
    </source>
</reference>
<feature type="compositionally biased region" description="Basic residues" evidence="1">
    <location>
        <begin position="229"/>
        <end position="239"/>
    </location>
</feature>
<feature type="compositionally biased region" description="Basic and acidic residues" evidence="1">
    <location>
        <begin position="218"/>
        <end position="228"/>
    </location>
</feature>
<proteinExistence type="predicted"/>
<keyword evidence="3" id="KW-1185">Reference proteome</keyword>
<feature type="compositionally biased region" description="Acidic residues" evidence="1">
    <location>
        <begin position="254"/>
        <end position="279"/>
    </location>
</feature>
<protein>
    <submittedName>
        <fullName evidence="2">Putative ribosome-binding factor A, mitochondrial</fullName>
    </submittedName>
</protein>
<feature type="region of interest" description="Disordered" evidence="1">
    <location>
        <begin position="194"/>
        <end position="279"/>
    </location>
</feature>
<dbReference type="OrthoDB" id="418445at2759"/>
<gene>
    <name evidence="2" type="ORF">BSL78_01516</name>
</gene>